<feature type="transmembrane region" description="Helical" evidence="1">
    <location>
        <begin position="19"/>
        <end position="40"/>
    </location>
</feature>
<reference evidence="2 3" key="1">
    <citation type="submission" date="2020-09" db="EMBL/GenBank/DDBJ databases">
        <title>De no assembly of potato wild relative species, Solanum commersonii.</title>
        <authorList>
            <person name="Cho K."/>
        </authorList>
    </citation>
    <scope>NUCLEOTIDE SEQUENCE [LARGE SCALE GENOMIC DNA]</scope>
    <source>
        <strain evidence="2">LZ3.2</strain>
        <tissue evidence="2">Leaf</tissue>
    </source>
</reference>
<keyword evidence="1" id="KW-0812">Transmembrane</keyword>
<evidence type="ECO:0000313" key="2">
    <source>
        <dbReference type="EMBL" id="KAG5577381.1"/>
    </source>
</evidence>
<proteinExistence type="predicted"/>
<protein>
    <submittedName>
        <fullName evidence="2">Uncharacterized protein</fullName>
    </submittedName>
</protein>
<evidence type="ECO:0000313" key="3">
    <source>
        <dbReference type="Proteomes" id="UP000824120"/>
    </source>
</evidence>
<accession>A0A9J5WPY5</accession>
<feature type="transmembrane region" description="Helical" evidence="1">
    <location>
        <begin position="46"/>
        <end position="69"/>
    </location>
</feature>
<keyword evidence="1" id="KW-1133">Transmembrane helix</keyword>
<dbReference type="EMBL" id="JACXVP010000011">
    <property type="protein sequence ID" value="KAG5577381.1"/>
    <property type="molecule type" value="Genomic_DNA"/>
</dbReference>
<dbReference type="Proteomes" id="UP000824120">
    <property type="component" value="Chromosome 11"/>
</dbReference>
<organism evidence="2 3">
    <name type="scientific">Solanum commersonii</name>
    <name type="common">Commerson's wild potato</name>
    <name type="synonym">Commerson's nightshade</name>
    <dbReference type="NCBI Taxonomy" id="4109"/>
    <lineage>
        <taxon>Eukaryota</taxon>
        <taxon>Viridiplantae</taxon>
        <taxon>Streptophyta</taxon>
        <taxon>Embryophyta</taxon>
        <taxon>Tracheophyta</taxon>
        <taxon>Spermatophyta</taxon>
        <taxon>Magnoliopsida</taxon>
        <taxon>eudicotyledons</taxon>
        <taxon>Gunneridae</taxon>
        <taxon>Pentapetalae</taxon>
        <taxon>asterids</taxon>
        <taxon>lamiids</taxon>
        <taxon>Solanales</taxon>
        <taxon>Solanaceae</taxon>
        <taxon>Solanoideae</taxon>
        <taxon>Solaneae</taxon>
        <taxon>Solanum</taxon>
    </lineage>
</organism>
<name>A0A9J5WPY5_SOLCO</name>
<keyword evidence="1" id="KW-0472">Membrane</keyword>
<dbReference type="AlphaFoldDB" id="A0A9J5WPY5"/>
<evidence type="ECO:0000256" key="1">
    <source>
        <dbReference type="SAM" id="Phobius"/>
    </source>
</evidence>
<keyword evidence="3" id="KW-1185">Reference proteome</keyword>
<sequence length="93" mass="11156">MALIEHCYMRMLIKSIHGLLRFVLMYLIGKFQIGFANGGLYMVPRIITYFFEGMSLMYFFIEFSISWIMKWSIEVNSTFEGFPCLQRTFYTKF</sequence>
<gene>
    <name evidence="2" type="ORF">H5410_057515</name>
</gene>
<comment type="caution">
    <text evidence="2">The sequence shown here is derived from an EMBL/GenBank/DDBJ whole genome shotgun (WGS) entry which is preliminary data.</text>
</comment>